<reference evidence="10 11" key="1">
    <citation type="journal article" date="2019" name="ISME J.">
        <title>Candidatus Macondimonas diazotrophica, a novel gammaproteobacterial genus dominating crude-oil-contaminated coastal sediments.</title>
        <authorList>
            <person name="Karthikeyan S."/>
            <person name="Konstantinidis K."/>
        </authorList>
    </citation>
    <scope>NUCLEOTIDE SEQUENCE [LARGE SCALE GENOMIC DNA]</scope>
    <source>
        <strain evidence="10 11">KTK01</strain>
    </source>
</reference>
<evidence type="ECO:0000256" key="6">
    <source>
        <dbReference type="ARBA" id="ARBA00022989"/>
    </source>
</evidence>
<dbReference type="EMBL" id="SRIO01000016">
    <property type="protein sequence ID" value="TFZ81758.1"/>
    <property type="molecule type" value="Genomic_DNA"/>
</dbReference>
<dbReference type="InterPro" id="IPR038731">
    <property type="entry name" value="RgtA/B/C-like"/>
</dbReference>
<dbReference type="GO" id="GO:0010041">
    <property type="term" value="P:response to iron(III) ion"/>
    <property type="evidence" value="ECO:0007669"/>
    <property type="project" value="TreeGrafter"/>
</dbReference>
<name>A0A4Z0F7Q1_9GAMM</name>
<keyword evidence="7 8" id="KW-0472">Membrane</keyword>
<dbReference type="PANTHER" id="PTHR33908:SF3">
    <property type="entry name" value="UNDECAPRENYL PHOSPHATE-ALPHA-4-AMINO-4-DEOXY-L-ARABINOSE ARABINOSYL TRANSFERASE"/>
    <property type="match status" value="1"/>
</dbReference>
<dbReference type="Pfam" id="PF13231">
    <property type="entry name" value="PMT_2"/>
    <property type="match status" value="1"/>
</dbReference>
<feature type="transmembrane region" description="Helical" evidence="8">
    <location>
        <begin position="90"/>
        <end position="111"/>
    </location>
</feature>
<accession>A0A4Z0F7Q1</accession>
<evidence type="ECO:0000256" key="8">
    <source>
        <dbReference type="SAM" id="Phobius"/>
    </source>
</evidence>
<dbReference type="GO" id="GO:0005886">
    <property type="term" value="C:plasma membrane"/>
    <property type="evidence" value="ECO:0007669"/>
    <property type="project" value="UniProtKB-SubCell"/>
</dbReference>
<dbReference type="RefSeq" id="WP_135282527.1">
    <property type="nucleotide sequence ID" value="NZ_SRIO01000016.1"/>
</dbReference>
<evidence type="ECO:0000256" key="5">
    <source>
        <dbReference type="ARBA" id="ARBA00022692"/>
    </source>
</evidence>
<protein>
    <submittedName>
        <fullName evidence="10">Glycosyltransferase family 39 protein</fullName>
    </submittedName>
</protein>
<evidence type="ECO:0000256" key="7">
    <source>
        <dbReference type="ARBA" id="ARBA00023136"/>
    </source>
</evidence>
<dbReference type="GO" id="GO:0016763">
    <property type="term" value="F:pentosyltransferase activity"/>
    <property type="evidence" value="ECO:0007669"/>
    <property type="project" value="TreeGrafter"/>
</dbReference>
<feature type="transmembrane region" description="Helical" evidence="8">
    <location>
        <begin position="270"/>
        <end position="293"/>
    </location>
</feature>
<evidence type="ECO:0000256" key="3">
    <source>
        <dbReference type="ARBA" id="ARBA00022676"/>
    </source>
</evidence>
<feature type="transmembrane region" description="Helical" evidence="8">
    <location>
        <begin position="358"/>
        <end position="378"/>
    </location>
</feature>
<keyword evidence="2" id="KW-1003">Cell membrane</keyword>
<feature type="transmembrane region" description="Helical" evidence="8">
    <location>
        <begin position="123"/>
        <end position="151"/>
    </location>
</feature>
<feature type="transmembrane region" description="Helical" evidence="8">
    <location>
        <begin position="212"/>
        <end position="232"/>
    </location>
</feature>
<evidence type="ECO:0000256" key="2">
    <source>
        <dbReference type="ARBA" id="ARBA00022475"/>
    </source>
</evidence>
<sequence>MTDAKITRAAHRRRDRFVLFVVGLVLFGPGLGLRDPWPADEPRFAQIAREMLSSGQWLIPHIGGHPYSDKPPVFFWAIAGFEAITGSPRLAFLLPSLFAALATVLLTYDLGRRLWNPRVGMMAALLLAFTVQFTLQARLAQIDALLCFWTTLGLWGFLRHLLRGPDLPALYLGFFAIAAGILTKGVAFLPLIVLPIAALLRRRAGVELFGVPLRHLVGGFILFGVILLAWVGPMLWVSMQDPALAAYRDDLLLRQTVTRYVDAWGHREPFWYYLVQVIPLFWLPGSLFLPWLIPAWRRRLARGDSRYLLLLGYVVTVVVFFSLSSGKRGLYVLPALPAFALACAPLLPGLLRKKTVQLVVWSAVVLLGLGLLAGWLYLAWIDDALVQELALRYRIQPWAPLSIMTVATLGLAAWLGPRRGYRALLMTLLVGWWVYGFWGAPMLDDVRSGRVLMRQVVDRLDPQAELGMVDWKEQFLYQADRPIATFGYRRADRVGEAAEAIEWMRARPGRWVLLPEERLVPCFEPRLATLVGHAHREQWYLVGPAAARTCGDANE</sequence>
<keyword evidence="3" id="KW-0328">Glycosyltransferase</keyword>
<proteinExistence type="predicted"/>
<feature type="domain" description="Glycosyltransferase RgtA/B/C/D-like" evidence="9">
    <location>
        <begin position="69"/>
        <end position="230"/>
    </location>
</feature>
<feature type="transmembrane region" description="Helical" evidence="8">
    <location>
        <begin position="305"/>
        <end position="323"/>
    </location>
</feature>
<keyword evidence="6 8" id="KW-1133">Transmembrane helix</keyword>
<organism evidence="10 11">
    <name type="scientific">Candidatus Macondimonas diazotrophica</name>
    <dbReference type="NCBI Taxonomy" id="2305248"/>
    <lineage>
        <taxon>Bacteria</taxon>
        <taxon>Pseudomonadati</taxon>
        <taxon>Pseudomonadota</taxon>
        <taxon>Gammaproteobacteria</taxon>
        <taxon>Chromatiales</taxon>
        <taxon>Ectothiorhodospiraceae</taxon>
        <taxon>Candidatus Macondimonas</taxon>
    </lineage>
</organism>
<comment type="caution">
    <text evidence="10">The sequence shown here is derived from an EMBL/GenBank/DDBJ whole genome shotgun (WGS) entry which is preliminary data.</text>
</comment>
<evidence type="ECO:0000313" key="10">
    <source>
        <dbReference type="EMBL" id="TFZ81758.1"/>
    </source>
</evidence>
<keyword evidence="4 10" id="KW-0808">Transferase</keyword>
<dbReference type="InterPro" id="IPR050297">
    <property type="entry name" value="LipidA_mod_glycosyltrf_83"/>
</dbReference>
<gene>
    <name evidence="10" type="ORF">E4680_11330</name>
</gene>
<dbReference type="OrthoDB" id="9775035at2"/>
<evidence type="ECO:0000259" key="9">
    <source>
        <dbReference type="Pfam" id="PF13231"/>
    </source>
</evidence>
<feature type="transmembrane region" description="Helical" evidence="8">
    <location>
        <begin position="171"/>
        <end position="200"/>
    </location>
</feature>
<feature type="transmembrane region" description="Helical" evidence="8">
    <location>
        <begin position="398"/>
        <end position="416"/>
    </location>
</feature>
<dbReference type="Proteomes" id="UP000297890">
    <property type="component" value="Unassembled WGS sequence"/>
</dbReference>
<dbReference type="GO" id="GO:0009103">
    <property type="term" value="P:lipopolysaccharide biosynthetic process"/>
    <property type="evidence" value="ECO:0007669"/>
    <property type="project" value="TreeGrafter"/>
</dbReference>
<evidence type="ECO:0000256" key="1">
    <source>
        <dbReference type="ARBA" id="ARBA00004651"/>
    </source>
</evidence>
<comment type="subcellular location">
    <subcellularLocation>
        <location evidence="1">Cell membrane</location>
        <topology evidence="1">Multi-pass membrane protein</topology>
    </subcellularLocation>
</comment>
<evidence type="ECO:0000313" key="11">
    <source>
        <dbReference type="Proteomes" id="UP000297890"/>
    </source>
</evidence>
<dbReference type="PANTHER" id="PTHR33908">
    <property type="entry name" value="MANNOSYLTRANSFERASE YKCB-RELATED"/>
    <property type="match status" value="1"/>
</dbReference>
<keyword evidence="11" id="KW-1185">Reference proteome</keyword>
<evidence type="ECO:0000256" key="4">
    <source>
        <dbReference type="ARBA" id="ARBA00022679"/>
    </source>
</evidence>
<feature type="transmembrane region" description="Helical" evidence="8">
    <location>
        <begin position="423"/>
        <end position="443"/>
    </location>
</feature>
<keyword evidence="5 8" id="KW-0812">Transmembrane</keyword>
<feature type="transmembrane region" description="Helical" evidence="8">
    <location>
        <begin position="329"/>
        <end position="351"/>
    </location>
</feature>
<dbReference type="AlphaFoldDB" id="A0A4Z0F7Q1"/>